<comment type="subcellular location">
    <subcellularLocation>
        <location evidence="1 6">Cell membrane</location>
        <topology evidence="1 6">Multi-pass membrane protein</topology>
    </subcellularLocation>
</comment>
<dbReference type="EMBL" id="JBJHZX010000001">
    <property type="protein sequence ID" value="MFL0194095.1"/>
    <property type="molecule type" value="Genomic_DNA"/>
</dbReference>
<evidence type="ECO:0000256" key="2">
    <source>
        <dbReference type="ARBA" id="ARBA00022475"/>
    </source>
</evidence>
<comment type="caution">
    <text evidence="8">The sequence shown here is derived from an EMBL/GenBank/DDBJ whole genome shotgun (WGS) entry which is preliminary data.</text>
</comment>
<name>A0ABW8SDN5_9CLOT</name>
<organism evidence="8 9">
    <name type="scientific">Candidatus Clostridium eludens</name>
    <dbReference type="NCBI Taxonomy" id="3381663"/>
    <lineage>
        <taxon>Bacteria</taxon>
        <taxon>Bacillati</taxon>
        <taxon>Bacillota</taxon>
        <taxon>Clostridia</taxon>
        <taxon>Eubacteriales</taxon>
        <taxon>Clostridiaceae</taxon>
        <taxon>Clostridium</taxon>
    </lineage>
</organism>
<dbReference type="PANTHER" id="PTHR12677:SF59">
    <property type="entry name" value="GOLGI APPARATUS MEMBRANE PROTEIN TVP38-RELATED"/>
    <property type="match status" value="1"/>
</dbReference>
<feature type="transmembrane region" description="Helical" evidence="6">
    <location>
        <begin position="86"/>
        <end position="110"/>
    </location>
</feature>
<evidence type="ECO:0000256" key="5">
    <source>
        <dbReference type="ARBA" id="ARBA00023136"/>
    </source>
</evidence>
<dbReference type="InterPro" id="IPR015414">
    <property type="entry name" value="TMEM64"/>
</dbReference>
<accession>A0ABW8SDN5</accession>
<sequence length="239" mass="27017">MLKHIKKNLKEYKFYGLLLIVFTVFIISAYEYYSKYICLFTEPHKIKNIVMSYGKYGVIVFVFIQVLQVVAFFIPGEIVQIAGGYIYGVFGGSVVSILGITLGNLIAYGVSRIYGRPLVNKIISYKNLKFFQTILDLGSVNFIVFILYLIPGIPKDILAYICGISRIKFKNFVFYSTLGRLPGIIISVYFGSKIYSGDKIIIISIALVSIFLFIVGIFKGEKILVKILKDKNSQSNEQL</sequence>
<reference evidence="8 9" key="1">
    <citation type="submission" date="2024-11" db="EMBL/GenBank/DDBJ databases">
        <authorList>
            <person name="Heng Y.C."/>
            <person name="Lim A.C.H."/>
            <person name="Lee J.K.Y."/>
            <person name="Kittelmann S."/>
        </authorList>
    </citation>
    <scope>NUCLEOTIDE SEQUENCE [LARGE SCALE GENOMIC DNA]</scope>
    <source>
        <strain evidence="8 9">WILCCON 0269</strain>
    </source>
</reference>
<feature type="transmembrane region" description="Helical" evidence="6">
    <location>
        <begin position="172"/>
        <end position="194"/>
    </location>
</feature>
<feature type="transmembrane region" description="Helical" evidence="6">
    <location>
        <begin position="53"/>
        <end position="74"/>
    </location>
</feature>
<protein>
    <recommendedName>
        <fullName evidence="6">TVP38/TMEM64 family membrane protein</fullName>
    </recommendedName>
</protein>
<keyword evidence="3 6" id="KW-0812">Transmembrane</keyword>
<evidence type="ECO:0000256" key="4">
    <source>
        <dbReference type="ARBA" id="ARBA00022989"/>
    </source>
</evidence>
<dbReference type="PANTHER" id="PTHR12677">
    <property type="entry name" value="GOLGI APPARATUS MEMBRANE PROTEIN TVP38-RELATED"/>
    <property type="match status" value="1"/>
</dbReference>
<keyword evidence="2 6" id="KW-1003">Cell membrane</keyword>
<feature type="transmembrane region" description="Helical" evidence="6">
    <location>
        <begin position="130"/>
        <end position="151"/>
    </location>
</feature>
<dbReference type="InterPro" id="IPR032816">
    <property type="entry name" value="VTT_dom"/>
</dbReference>
<dbReference type="Pfam" id="PF09335">
    <property type="entry name" value="VTT_dom"/>
    <property type="match status" value="1"/>
</dbReference>
<comment type="similarity">
    <text evidence="6">Belongs to the TVP38/TMEM64 family.</text>
</comment>
<feature type="domain" description="VTT" evidence="7">
    <location>
        <begin position="74"/>
        <end position="192"/>
    </location>
</feature>
<dbReference type="RefSeq" id="WP_406790217.1">
    <property type="nucleotide sequence ID" value="NZ_JBJHZX010000001.1"/>
</dbReference>
<proteinExistence type="inferred from homology"/>
<feature type="transmembrane region" description="Helical" evidence="6">
    <location>
        <begin position="12"/>
        <end position="33"/>
    </location>
</feature>
<evidence type="ECO:0000256" key="6">
    <source>
        <dbReference type="RuleBase" id="RU366058"/>
    </source>
</evidence>
<evidence type="ECO:0000259" key="7">
    <source>
        <dbReference type="Pfam" id="PF09335"/>
    </source>
</evidence>
<keyword evidence="9" id="KW-1185">Reference proteome</keyword>
<evidence type="ECO:0000256" key="3">
    <source>
        <dbReference type="ARBA" id="ARBA00022692"/>
    </source>
</evidence>
<feature type="transmembrane region" description="Helical" evidence="6">
    <location>
        <begin position="200"/>
        <end position="218"/>
    </location>
</feature>
<evidence type="ECO:0000313" key="9">
    <source>
        <dbReference type="Proteomes" id="UP001623660"/>
    </source>
</evidence>
<keyword evidence="5 6" id="KW-0472">Membrane</keyword>
<evidence type="ECO:0000313" key="8">
    <source>
        <dbReference type="EMBL" id="MFL0194095.1"/>
    </source>
</evidence>
<keyword evidence="4 6" id="KW-1133">Transmembrane helix</keyword>
<evidence type="ECO:0000256" key="1">
    <source>
        <dbReference type="ARBA" id="ARBA00004651"/>
    </source>
</evidence>
<dbReference type="Proteomes" id="UP001623660">
    <property type="component" value="Unassembled WGS sequence"/>
</dbReference>
<gene>
    <name evidence="8" type="ORF">ACJDU8_00605</name>
</gene>